<proteinExistence type="predicted"/>
<keyword evidence="1" id="KW-1133">Transmembrane helix</keyword>
<dbReference type="EMBL" id="JAFBDQ010000001">
    <property type="protein sequence ID" value="MBM7555233.1"/>
    <property type="molecule type" value="Genomic_DNA"/>
</dbReference>
<feature type="transmembrane region" description="Helical" evidence="1">
    <location>
        <begin position="24"/>
        <end position="55"/>
    </location>
</feature>
<gene>
    <name evidence="2" type="ORF">JOC47_000057</name>
</gene>
<evidence type="ECO:0000313" key="3">
    <source>
        <dbReference type="Proteomes" id="UP000774000"/>
    </source>
</evidence>
<evidence type="ECO:0000256" key="1">
    <source>
        <dbReference type="SAM" id="Phobius"/>
    </source>
</evidence>
<keyword evidence="3" id="KW-1185">Reference proteome</keyword>
<reference evidence="2" key="1">
    <citation type="submission" date="2021-01" db="EMBL/GenBank/DDBJ databases">
        <title>Genomic Encyclopedia of Type Strains, Phase IV (KMG-IV): sequencing the most valuable type-strain genomes for metagenomic binning, comparative biology and taxonomic classification.</title>
        <authorList>
            <person name="Goeker M."/>
        </authorList>
    </citation>
    <scope>NUCLEOTIDE SEQUENCE</scope>
    <source>
        <strain evidence="2">DSM 23230</strain>
    </source>
</reference>
<keyword evidence="1" id="KW-0472">Membrane</keyword>
<dbReference type="Proteomes" id="UP000774000">
    <property type="component" value="Unassembled WGS sequence"/>
</dbReference>
<dbReference type="Pfam" id="PF10031">
    <property type="entry name" value="DUF2273"/>
    <property type="match status" value="1"/>
</dbReference>
<comment type="caution">
    <text evidence="2">The sequence shown here is derived from an EMBL/GenBank/DDBJ whole genome shotgun (WGS) entry which is preliminary data.</text>
</comment>
<evidence type="ECO:0000313" key="2">
    <source>
        <dbReference type="EMBL" id="MBM7555233.1"/>
    </source>
</evidence>
<keyword evidence="1" id="KW-0812">Transmembrane</keyword>
<accession>A0A939BNH1</accession>
<name>A0A939BNH1_9FIRM</name>
<dbReference type="RefSeq" id="WP_204699961.1">
    <property type="nucleotide sequence ID" value="NZ_JAFBDQ010000001.1"/>
</dbReference>
<dbReference type="InterPro" id="IPR018730">
    <property type="entry name" value="DUF2273"/>
</dbReference>
<organism evidence="2 3">
    <name type="scientific">Halanaerobacter jeridensis</name>
    <dbReference type="NCBI Taxonomy" id="706427"/>
    <lineage>
        <taxon>Bacteria</taxon>
        <taxon>Bacillati</taxon>
        <taxon>Bacillota</taxon>
        <taxon>Clostridia</taxon>
        <taxon>Halanaerobiales</taxon>
        <taxon>Halobacteroidaceae</taxon>
        <taxon>Halanaerobacter</taxon>
    </lineage>
</organism>
<dbReference type="AlphaFoldDB" id="A0A939BNH1"/>
<sequence length="77" mass="8887">MFNWDDLSEILDLLHKYKGRISGLLIGLISSILIIQFGIIPAIFIITCMGIGYYLGFRYDNRQDLQDVLNDIFPPHE</sequence>
<protein>
    <submittedName>
        <fullName evidence="2">Membrane protein</fullName>
    </submittedName>
</protein>